<dbReference type="InterPro" id="IPR016300">
    <property type="entry name" value="ATPase_ArsA/GET3"/>
</dbReference>
<dbReference type="EMBL" id="CAFAAL010000075">
    <property type="protein sequence ID" value="CAB4806153.1"/>
    <property type="molecule type" value="Genomic_DNA"/>
</dbReference>
<evidence type="ECO:0000259" key="3">
    <source>
        <dbReference type="Pfam" id="PF02374"/>
    </source>
</evidence>
<dbReference type="GO" id="GO:0005524">
    <property type="term" value="F:ATP binding"/>
    <property type="evidence" value="ECO:0007669"/>
    <property type="project" value="InterPro"/>
</dbReference>
<proteinExistence type="inferred from homology"/>
<dbReference type="AlphaFoldDB" id="A0A6J6YDA1"/>
<dbReference type="Gene3D" id="3.40.50.300">
    <property type="entry name" value="P-loop containing nucleotide triphosphate hydrolases"/>
    <property type="match status" value="1"/>
</dbReference>
<dbReference type="CDD" id="cd02035">
    <property type="entry name" value="ArsA"/>
    <property type="match status" value="1"/>
</dbReference>
<evidence type="ECO:0000259" key="2">
    <source>
        <dbReference type="Pfam" id="PF01656"/>
    </source>
</evidence>
<dbReference type="PANTHER" id="PTHR10803">
    <property type="entry name" value="ARSENICAL PUMP-DRIVING ATPASE ARSENITE-TRANSLOCATING ATPASE"/>
    <property type="match status" value="1"/>
</dbReference>
<dbReference type="SUPFAM" id="SSF52540">
    <property type="entry name" value="P-loop containing nucleoside triphosphate hydrolases"/>
    <property type="match status" value="1"/>
</dbReference>
<evidence type="ECO:0000256" key="1">
    <source>
        <dbReference type="ARBA" id="ARBA00011040"/>
    </source>
</evidence>
<gene>
    <name evidence="4" type="ORF">UFOPK3004_00947</name>
</gene>
<sequence length="308" mass="31370">MSRMLVVAGKGGVGKTTVTAAMARASADLGLRVLVVTLNSRQGLSELLGGTATDGSDYDGTTILSGLGPKKTGSILLRSLTASDALEDYLGTQGLARLAKRLVSTGVVGVVASAAPGIDDLLVLGKLKHLVGRTGPEGDHDLIIVDGPAAGHAISFLQSPAAMAKTISGGPLHSQANEVLAMLHDASKCRVIMVTLPETTPVNELVETTALLTETVGVHFGPVVINGVDQAPEITVLVAKNQLPEGELGDAARYRASRCAMHANAVERVNQLVATGSISLPHIASAGLSAGDIKTLAKALSAELSAQS</sequence>
<feature type="domain" description="CobQ/CobB/MinD/ParA nucleotide binding" evidence="2">
    <location>
        <begin position="5"/>
        <end position="91"/>
    </location>
</feature>
<dbReference type="InterPro" id="IPR027417">
    <property type="entry name" value="P-loop_NTPase"/>
</dbReference>
<reference evidence="4" key="1">
    <citation type="submission" date="2020-05" db="EMBL/GenBank/DDBJ databases">
        <authorList>
            <person name="Chiriac C."/>
            <person name="Salcher M."/>
            <person name="Ghai R."/>
            <person name="Kavagutti S V."/>
        </authorList>
    </citation>
    <scope>NUCLEOTIDE SEQUENCE</scope>
</reference>
<feature type="domain" description="ArsA/GET3 Anion-transporting ATPase-like" evidence="3">
    <location>
        <begin position="107"/>
        <end position="167"/>
    </location>
</feature>
<accession>A0A6J6YDA1</accession>
<comment type="similarity">
    <text evidence="1">Belongs to the arsA ATPase family.</text>
</comment>
<organism evidence="4">
    <name type="scientific">freshwater metagenome</name>
    <dbReference type="NCBI Taxonomy" id="449393"/>
    <lineage>
        <taxon>unclassified sequences</taxon>
        <taxon>metagenomes</taxon>
        <taxon>ecological metagenomes</taxon>
    </lineage>
</organism>
<protein>
    <submittedName>
        <fullName evidence="4">Unannotated protein</fullName>
    </submittedName>
</protein>
<dbReference type="PANTHER" id="PTHR10803:SF3">
    <property type="entry name" value="ATPASE GET3"/>
    <property type="match status" value="1"/>
</dbReference>
<name>A0A6J6YDA1_9ZZZZ</name>
<dbReference type="GO" id="GO:0016887">
    <property type="term" value="F:ATP hydrolysis activity"/>
    <property type="evidence" value="ECO:0007669"/>
    <property type="project" value="InterPro"/>
</dbReference>
<dbReference type="InterPro" id="IPR025723">
    <property type="entry name" value="ArsA/GET3_ATPase-like"/>
</dbReference>
<dbReference type="Pfam" id="PF01656">
    <property type="entry name" value="CbiA"/>
    <property type="match status" value="1"/>
</dbReference>
<evidence type="ECO:0000313" key="4">
    <source>
        <dbReference type="EMBL" id="CAB4806153.1"/>
    </source>
</evidence>
<dbReference type="Pfam" id="PF02374">
    <property type="entry name" value="ArsA_ATPase"/>
    <property type="match status" value="1"/>
</dbReference>
<dbReference type="InterPro" id="IPR002586">
    <property type="entry name" value="CobQ/CobB/MinD/ParA_Nub-bd_dom"/>
</dbReference>